<dbReference type="KEGG" id="aev:EI546_14585"/>
<dbReference type="InterPro" id="IPR008551">
    <property type="entry name" value="TANGO2"/>
</dbReference>
<organism evidence="1 2">
    <name type="scientific">Aequorivita ciconiae</name>
    <dbReference type="NCBI Taxonomy" id="2494375"/>
    <lineage>
        <taxon>Bacteria</taxon>
        <taxon>Pseudomonadati</taxon>
        <taxon>Bacteroidota</taxon>
        <taxon>Flavobacteriia</taxon>
        <taxon>Flavobacteriales</taxon>
        <taxon>Flavobacteriaceae</taxon>
        <taxon>Aequorivita</taxon>
    </lineage>
</organism>
<dbReference type="PANTHER" id="PTHR17985">
    <property type="entry name" value="SER/THR-RICH PROTEIN T10 IN DGCR REGION"/>
    <property type="match status" value="1"/>
</dbReference>
<gene>
    <name evidence="1" type="ORF">EI546_14585</name>
</gene>
<dbReference type="AlphaFoldDB" id="A0A410G6F6"/>
<dbReference type="OrthoDB" id="4380123at2"/>
<sequence length="236" mass="27221">MCTVTFIPKSQNGFILTSNRDEAPGRATFPPNFYIEDGIRLLYPRDAVANGTWIGISEKKRAISLMNGGFEPHKRQSYYRKSRGIVVKEFLVVQNLDTLLSTYNFLDIEPFTAVIVDWLEEINLTTLVWDGNEIHKVKEPITSKIWSSSPLYPRDIRLKREQWFSEFLIENENPTNEKILHFHKNAGEGNPDTNLIMDRGFVRTKSITQIIKDAGLKMRYEDLQSGESCISLFQDL</sequence>
<dbReference type="Proteomes" id="UP000285517">
    <property type="component" value="Chromosome"/>
</dbReference>
<keyword evidence="2" id="KW-1185">Reference proteome</keyword>
<protein>
    <recommendedName>
        <fullName evidence="3">NRDE family protein</fullName>
    </recommendedName>
</protein>
<reference evidence="1 2" key="1">
    <citation type="submission" date="2019-01" db="EMBL/GenBank/DDBJ databases">
        <title>Complete genome sequencing of Aequorivita sp. H23M31.</title>
        <authorList>
            <person name="Bae J.-W."/>
        </authorList>
    </citation>
    <scope>NUCLEOTIDE SEQUENCE [LARGE SCALE GENOMIC DNA]</scope>
    <source>
        <strain evidence="1 2">H23M31</strain>
    </source>
</reference>
<evidence type="ECO:0008006" key="3">
    <source>
        <dbReference type="Google" id="ProtNLM"/>
    </source>
</evidence>
<accession>A0A410G6F6</accession>
<dbReference type="EMBL" id="CP034951">
    <property type="protein sequence ID" value="QAA82869.1"/>
    <property type="molecule type" value="Genomic_DNA"/>
</dbReference>
<dbReference type="Pfam" id="PF05742">
    <property type="entry name" value="TANGO2"/>
    <property type="match status" value="1"/>
</dbReference>
<evidence type="ECO:0000313" key="2">
    <source>
        <dbReference type="Proteomes" id="UP000285517"/>
    </source>
</evidence>
<evidence type="ECO:0000313" key="1">
    <source>
        <dbReference type="EMBL" id="QAA82869.1"/>
    </source>
</evidence>
<dbReference type="RefSeq" id="WP_128251233.1">
    <property type="nucleotide sequence ID" value="NZ_CP034951.1"/>
</dbReference>
<name>A0A410G6F6_9FLAO</name>
<proteinExistence type="predicted"/>
<dbReference type="PANTHER" id="PTHR17985:SF8">
    <property type="entry name" value="TRANSPORT AND GOLGI ORGANIZATION PROTEIN 2 HOMOLOG"/>
    <property type="match status" value="1"/>
</dbReference>